<dbReference type="Proteomes" id="UP000800097">
    <property type="component" value="Unassembled WGS sequence"/>
</dbReference>
<dbReference type="SUPFAM" id="SSF51735">
    <property type="entry name" value="NAD(P)-binding Rossmann-fold domains"/>
    <property type="match status" value="1"/>
</dbReference>
<dbReference type="PRINTS" id="PR00081">
    <property type="entry name" value="GDHRDH"/>
</dbReference>
<protein>
    <submittedName>
        <fullName evidence="3">NAD(P)-binding protein</fullName>
    </submittedName>
</protein>
<reference evidence="3" key="1">
    <citation type="journal article" date="2020" name="Stud. Mycol.">
        <title>101 Dothideomycetes genomes: a test case for predicting lifestyles and emergence of pathogens.</title>
        <authorList>
            <person name="Haridas S."/>
            <person name="Albert R."/>
            <person name="Binder M."/>
            <person name="Bloem J."/>
            <person name="Labutti K."/>
            <person name="Salamov A."/>
            <person name="Andreopoulos B."/>
            <person name="Baker S."/>
            <person name="Barry K."/>
            <person name="Bills G."/>
            <person name="Bluhm B."/>
            <person name="Cannon C."/>
            <person name="Castanera R."/>
            <person name="Culley D."/>
            <person name="Daum C."/>
            <person name="Ezra D."/>
            <person name="Gonzalez J."/>
            <person name="Henrissat B."/>
            <person name="Kuo A."/>
            <person name="Liang C."/>
            <person name="Lipzen A."/>
            <person name="Lutzoni F."/>
            <person name="Magnuson J."/>
            <person name="Mondo S."/>
            <person name="Nolan M."/>
            <person name="Ohm R."/>
            <person name="Pangilinan J."/>
            <person name="Park H.-J."/>
            <person name="Ramirez L."/>
            <person name="Alfaro M."/>
            <person name="Sun H."/>
            <person name="Tritt A."/>
            <person name="Yoshinaga Y."/>
            <person name="Zwiers L.-H."/>
            <person name="Turgeon B."/>
            <person name="Goodwin S."/>
            <person name="Spatafora J."/>
            <person name="Crous P."/>
            <person name="Grigoriev I."/>
        </authorList>
    </citation>
    <scope>NUCLEOTIDE SEQUENCE</scope>
    <source>
        <strain evidence="3">CBS 379.55</strain>
    </source>
</reference>
<dbReference type="RefSeq" id="XP_033657263.1">
    <property type="nucleotide sequence ID" value="XM_033795288.1"/>
</dbReference>
<dbReference type="GO" id="GO:0016491">
    <property type="term" value="F:oxidoreductase activity"/>
    <property type="evidence" value="ECO:0007669"/>
    <property type="project" value="TreeGrafter"/>
</dbReference>
<evidence type="ECO:0000313" key="3">
    <source>
        <dbReference type="EMBL" id="KAF2279724.1"/>
    </source>
</evidence>
<keyword evidence="1" id="KW-0521">NADP</keyword>
<dbReference type="InterPro" id="IPR002347">
    <property type="entry name" value="SDR_fam"/>
</dbReference>
<gene>
    <name evidence="3" type="ORF">EI97DRAFT_371457</name>
</gene>
<keyword evidence="4" id="KW-1185">Reference proteome</keyword>
<dbReference type="GeneID" id="54548463"/>
<dbReference type="EMBL" id="ML986486">
    <property type="protein sequence ID" value="KAF2279724.1"/>
    <property type="molecule type" value="Genomic_DNA"/>
</dbReference>
<dbReference type="PANTHER" id="PTHR43313">
    <property type="entry name" value="SHORT-CHAIN DEHYDROGENASE/REDUCTASE FAMILY 9C"/>
    <property type="match status" value="1"/>
</dbReference>
<dbReference type="OrthoDB" id="2102561at2759"/>
<dbReference type="PRINTS" id="PR00080">
    <property type="entry name" value="SDRFAMILY"/>
</dbReference>
<dbReference type="Gene3D" id="3.40.50.720">
    <property type="entry name" value="NAD(P)-binding Rossmann-like Domain"/>
    <property type="match status" value="1"/>
</dbReference>
<dbReference type="PANTHER" id="PTHR43313:SF1">
    <property type="entry name" value="3BETA-HYDROXYSTEROID DEHYDROGENASE DHS-16"/>
    <property type="match status" value="1"/>
</dbReference>
<accession>A0A6A6JU15</accession>
<sequence>MANRILTAFSTTTSLLNRALAWADFVVHFISGYFLYYLVGGYKPQYHTRPRRLSHGDHYSPAVLVTGASQGIGLAVALHLASRGYTVLATVKDEKELDRLKKNMKSRDVRLDAGSLRPMIMDVLSPQSIATAVEEVTSVVNDRCPLVGVINNAGLCLIAPMELTNMKAVRDVFELDFWSYISVIQAFLPLIKKYQGRFINIGSYGGYVNPPMWAAYSAAKAAVEGMTRSWRFELKPFGVGMTTVRPGWTR</sequence>
<dbReference type="InterPro" id="IPR020904">
    <property type="entry name" value="Sc_DH/Rdtase_CS"/>
</dbReference>
<evidence type="ECO:0000313" key="4">
    <source>
        <dbReference type="Proteomes" id="UP000800097"/>
    </source>
</evidence>
<evidence type="ECO:0000256" key="2">
    <source>
        <dbReference type="RuleBase" id="RU000363"/>
    </source>
</evidence>
<proteinExistence type="inferred from homology"/>
<name>A0A6A6JU15_WESOR</name>
<organism evidence="3 4">
    <name type="scientific">Westerdykella ornata</name>
    <dbReference type="NCBI Taxonomy" id="318751"/>
    <lineage>
        <taxon>Eukaryota</taxon>
        <taxon>Fungi</taxon>
        <taxon>Dikarya</taxon>
        <taxon>Ascomycota</taxon>
        <taxon>Pezizomycotina</taxon>
        <taxon>Dothideomycetes</taxon>
        <taxon>Pleosporomycetidae</taxon>
        <taxon>Pleosporales</taxon>
        <taxon>Sporormiaceae</taxon>
        <taxon>Westerdykella</taxon>
    </lineage>
</organism>
<dbReference type="PROSITE" id="PS00061">
    <property type="entry name" value="ADH_SHORT"/>
    <property type="match status" value="1"/>
</dbReference>
<evidence type="ECO:0000256" key="1">
    <source>
        <dbReference type="ARBA" id="ARBA00022857"/>
    </source>
</evidence>
<comment type="similarity">
    <text evidence="2">Belongs to the short-chain dehydrogenases/reductases (SDR) family.</text>
</comment>
<dbReference type="AlphaFoldDB" id="A0A6A6JU15"/>
<dbReference type="InterPro" id="IPR036291">
    <property type="entry name" value="NAD(P)-bd_dom_sf"/>
</dbReference>
<dbReference type="Pfam" id="PF00106">
    <property type="entry name" value="adh_short"/>
    <property type="match status" value="1"/>
</dbReference>
<dbReference type="GO" id="GO:0008202">
    <property type="term" value="P:steroid metabolic process"/>
    <property type="evidence" value="ECO:0007669"/>
    <property type="project" value="TreeGrafter"/>
</dbReference>